<sequence>MGASFSGLESKNCSVIFPNSKPDLGELPESCIALILSHLDPSQICKIAAVNKTFFRASLCDFVWESKLPENHQILVKRLFISDECEKCKLSKKQIYARFSHPIRFAGDHTKVWLDNSRGGICVAISWKGMKITGIDDRRYWTHISSDESRFNTIAYLQQIWWLEIDGKLEFEFPVGKYSLFFRLQLGSTSKGPNGRRMILFLGRTWEMAAPSCRGFCS</sequence>
<dbReference type="InterPro" id="IPR025886">
    <property type="entry name" value="PP2-like"/>
</dbReference>
<protein>
    <recommendedName>
        <fullName evidence="1">F-box domain-containing protein</fullName>
    </recommendedName>
</protein>
<dbReference type="SUPFAM" id="SSF81383">
    <property type="entry name" value="F-box domain"/>
    <property type="match status" value="1"/>
</dbReference>
<dbReference type="AlphaFoldDB" id="A0AAV6XM87"/>
<evidence type="ECO:0000313" key="3">
    <source>
        <dbReference type="Proteomes" id="UP000826271"/>
    </source>
</evidence>
<dbReference type="Pfam" id="PF14299">
    <property type="entry name" value="PP2"/>
    <property type="match status" value="1"/>
</dbReference>
<accession>A0AAV6XM87</accession>
<feature type="domain" description="F-box" evidence="1">
    <location>
        <begin position="21"/>
        <end position="67"/>
    </location>
</feature>
<keyword evidence="3" id="KW-1185">Reference proteome</keyword>
<name>A0AAV6XM87_9LAMI</name>
<gene>
    <name evidence="2" type="ORF">BUALT_Bualt06G0114900</name>
</gene>
<dbReference type="PANTHER" id="PTHR31960:SF18">
    <property type="entry name" value="F-BOX PROTEIN PP2-A14"/>
    <property type="match status" value="1"/>
</dbReference>
<dbReference type="Pfam" id="PF12937">
    <property type="entry name" value="F-box-like"/>
    <property type="match status" value="1"/>
</dbReference>
<dbReference type="Gene3D" id="1.20.1280.50">
    <property type="match status" value="1"/>
</dbReference>
<dbReference type="PANTHER" id="PTHR31960">
    <property type="entry name" value="F-BOX PROTEIN PP2-A15"/>
    <property type="match status" value="1"/>
</dbReference>
<comment type="caution">
    <text evidence="2">The sequence shown here is derived from an EMBL/GenBank/DDBJ whole genome shotgun (WGS) entry which is preliminary data.</text>
</comment>
<evidence type="ECO:0000313" key="2">
    <source>
        <dbReference type="EMBL" id="KAG8381367.1"/>
    </source>
</evidence>
<dbReference type="InterPro" id="IPR001810">
    <property type="entry name" value="F-box_dom"/>
</dbReference>
<organism evidence="2 3">
    <name type="scientific">Buddleja alternifolia</name>
    <dbReference type="NCBI Taxonomy" id="168488"/>
    <lineage>
        <taxon>Eukaryota</taxon>
        <taxon>Viridiplantae</taxon>
        <taxon>Streptophyta</taxon>
        <taxon>Embryophyta</taxon>
        <taxon>Tracheophyta</taxon>
        <taxon>Spermatophyta</taxon>
        <taxon>Magnoliopsida</taxon>
        <taxon>eudicotyledons</taxon>
        <taxon>Gunneridae</taxon>
        <taxon>Pentapetalae</taxon>
        <taxon>asterids</taxon>
        <taxon>lamiids</taxon>
        <taxon>Lamiales</taxon>
        <taxon>Scrophulariaceae</taxon>
        <taxon>Buddlejeae</taxon>
        <taxon>Buddleja</taxon>
    </lineage>
</organism>
<proteinExistence type="predicted"/>
<dbReference type="Proteomes" id="UP000826271">
    <property type="component" value="Unassembled WGS sequence"/>
</dbReference>
<dbReference type="EMBL" id="WHWC01000006">
    <property type="protein sequence ID" value="KAG8381367.1"/>
    <property type="molecule type" value="Genomic_DNA"/>
</dbReference>
<dbReference type="CDD" id="cd22162">
    <property type="entry name" value="F-box_AtSKIP3-like"/>
    <property type="match status" value="1"/>
</dbReference>
<reference evidence="2" key="1">
    <citation type="submission" date="2019-10" db="EMBL/GenBank/DDBJ databases">
        <authorList>
            <person name="Zhang R."/>
            <person name="Pan Y."/>
            <person name="Wang J."/>
            <person name="Ma R."/>
            <person name="Yu S."/>
        </authorList>
    </citation>
    <scope>NUCLEOTIDE SEQUENCE</scope>
    <source>
        <strain evidence="2">LA-IB0</strain>
        <tissue evidence="2">Leaf</tissue>
    </source>
</reference>
<dbReference type="InterPro" id="IPR036047">
    <property type="entry name" value="F-box-like_dom_sf"/>
</dbReference>
<evidence type="ECO:0000259" key="1">
    <source>
        <dbReference type="PROSITE" id="PS50181"/>
    </source>
</evidence>
<dbReference type="PROSITE" id="PS50181">
    <property type="entry name" value="FBOX"/>
    <property type="match status" value="1"/>
</dbReference>